<feature type="domain" description="FAD-binding" evidence="8">
    <location>
        <begin position="7"/>
        <end position="341"/>
    </location>
</feature>
<evidence type="ECO:0000256" key="5">
    <source>
        <dbReference type="ARBA" id="ARBA00022827"/>
    </source>
</evidence>
<dbReference type="GO" id="GO:0004497">
    <property type="term" value="F:monooxygenase activity"/>
    <property type="evidence" value="ECO:0007669"/>
    <property type="project" value="UniProtKB-KW"/>
</dbReference>
<name>A0A1L8CPD0_9PROT</name>
<dbReference type="FunFam" id="3.50.50.60:FF:000021">
    <property type="entry name" value="Ubiquinone biosynthesis monooxygenase COQ6"/>
    <property type="match status" value="1"/>
</dbReference>
<dbReference type="Gene3D" id="3.50.50.60">
    <property type="entry name" value="FAD/NAD(P)-binding domain"/>
    <property type="match status" value="2"/>
</dbReference>
<keyword evidence="4" id="KW-0285">Flavoprotein</keyword>
<dbReference type="EMBL" id="BDFD01000014">
    <property type="protein sequence ID" value="GAV20689.1"/>
    <property type="molecule type" value="Genomic_DNA"/>
</dbReference>
<evidence type="ECO:0000313" key="10">
    <source>
        <dbReference type="Proteomes" id="UP000231632"/>
    </source>
</evidence>
<dbReference type="GO" id="GO:0016705">
    <property type="term" value="F:oxidoreductase activity, acting on paired donors, with incorporation or reduction of molecular oxygen"/>
    <property type="evidence" value="ECO:0007669"/>
    <property type="project" value="InterPro"/>
</dbReference>
<dbReference type="GO" id="GO:0006744">
    <property type="term" value="P:ubiquinone biosynthetic process"/>
    <property type="evidence" value="ECO:0007669"/>
    <property type="project" value="UniProtKB-UniPathway"/>
</dbReference>
<dbReference type="AlphaFoldDB" id="A0A1L8CPD0"/>
<evidence type="ECO:0000259" key="8">
    <source>
        <dbReference type="Pfam" id="PF01494"/>
    </source>
</evidence>
<dbReference type="PANTHER" id="PTHR43876">
    <property type="entry name" value="UBIQUINONE BIOSYNTHESIS MONOOXYGENASE COQ6, MITOCHONDRIAL"/>
    <property type="match status" value="1"/>
</dbReference>
<dbReference type="Proteomes" id="UP000231632">
    <property type="component" value="Unassembled WGS sequence"/>
</dbReference>
<evidence type="ECO:0000256" key="3">
    <source>
        <dbReference type="ARBA" id="ARBA00005349"/>
    </source>
</evidence>
<proteinExistence type="inferred from homology"/>
<dbReference type="PANTHER" id="PTHR43876:SF7">
    <property type="entry name" value="UBIQUINONE BIOSYNTHESIS MONOOXYGENASE COQ6, MITOCHONDRIAL"/>
    <property type="match status" value="1"/>
</dbReference>
<dbReference type="InterPro" id="IPR036188">
    <property type="entry name" value="FAD/NAD-bd_sf"/>
</dbReference>
<evidence type="ECO:0000313" key="9">
    <source>
        <dbReference type="EMBL" id="GAV20689.1"/>
    </source>
</evidence>
<keyword evidence="6" id="KW-0560">Oxidoreductase</keyword>
<dbReference type="UniPathway" id="UPA00232"/>
<comment type="cofactor">
    <cofactor evidence="1">
        <name>FAD</name>
        <dbReference type="ChEBI" id="CHEBI:57692"/>
    </cofactor>
</comment>
<sequence>MMQSDYADVIIVGGGMVGLALACALKDTGLQIVIIERGEPPVRKSLDRDCRVSAIVMGNVKILQGLGVWKYLEQDAGPMRSMCIWDNQEQGGIRFDASEIEEEALGYLIENSCTQRAMHKALLESDKVEFCSPAEISAVTWLDDKVEVKLADGRQLSTPLVVGADGGRSWIREQAGINVWQRDYKQKGIVATVRPEQPHRGIAYQRFLPTGPLAMLPMTDGLCSIVWSAENNEADRLMAMDAEAFLSALNVTFGPVLGRITEVGDRAAFPLKGQLARHFVRERVALIGDAAHCIHPLAGLGVNLGLRDAMVLAQEIADASRFEEDWGELSVLDRYMKQRMPDVLSVMGSMETFHQVFTSAIPGLKEARGLGMRLMGNSGAIKQLLMRNSTGLSLPVPKQIS</sequence>
<protein>
    <submittedName>
        <fullName evidence="9">2-octaprenylphenol hydroxylase</fullName>
    </submittedName>
</protein>
<keyword evidence="7" id="KW-0503">Monooxygenase</keyword>
<dbReference type="GO" id="GO:0110142">
    <property type="term" value="C:ubiquinone biosynthesis complex"/>
    <property type="evidence" value="ECO:0007669"/>
    <property type="project" value="UniProtKB-ARBA"/>
</dbReference>
<evidence type="ECO:0000256" key="2">
    <source>
        <dbReference type="ARBA" id="ARBA00004749"/>
    </source>
</evidence>
<keyword evidence="5" id="KW-0274">FAD</keyword>
<dbReference type="InterPro" id="IPR010971">
    <property type="entry name" value="UbiH/COQ6"/>
</dbReference>
<dbReference type="InterPro" id="IPR051205">
    <property type="entry name" value="UbiH/COQ6_monooxygenase"/>
</dbReference>
<dbReference type="OrthoDB" id="9769565at2"/>
<comment type="pathway">
    <text evidence="2">Cofactor biosynthesis; ubiquinone biosynthesis.</text>
</comment>
<gene>
    <name evidence="9" type="ORF">MMIC_P1662</name>
</gene>
<evidence type="ECO:0000256" key="7">
    <source>
        <dbReference type="ARBA" id="ARBA00023033"/>
    </source>
</evidence>
<comment type="similarity">
    <text evidence="3">Belongs to the UbiH/COQ6 family.</text>
</comment>
<dbReference type="GO" id="GO:0071949">
    <property type="term" value="F:FAD binding"/>
    <property type="evidence" value="ECO:0007669"/>
    <property type="project" value="InterPro"/>
</dbReference>
<accession>A0A1L8CPD0</accession>
<evidence type="ECO:0000256" key="6">
    <source>
        <dbReference type="ARBA" id="ARBA00023002"/>
    </source>
</evidence>
<dbReference type="RefSeq" id="WP_072660002.1">
    <property type="nucleotide sequence ID" value="NZ_BDFD01000014.1"/>
</dbReference>
<reference evidence="9 10" key="1">
    <citation type="journal article" date="2017" name="Arch. Microbiol.">
        <title>Mariprofundus micogutta sp. nov., a novel iron-oxidizing zetaproteobacterium isolated from a deep-sea hydrothermal field at the Bayonnaise knoll of the Izu-Ogasawara arc, and a description of Mariprofundales ord. nov. and Zetaproteobacteria classis nov.</title>
        <authorList>
            <person name="Makita H."/>
            <person name="Tanaka E."/>
            <person name="Mitsunobu S."/>
            <person name="Miyazaki M."/>
            <person name="Nunoura T."/>
            <person name="Uematsu K."/>
            <person name="Takaki Y."/>
            <person name="Nishi S."/>
            <person name="Shimamura S."/>
            <person name="Takai K."/>
        </authorList>
    </citation>
    <scope>NUCLEOTIDE SEQUENCE [LARGE SCALE GENOMIC DNA]</scope>
    <source>
        <strain evidence="9 10">ET2</strain>
    </source>
</reference>
<comment type="caution">
    <text evidence="9">The sequence shown here is derived from an EMBL/GenBank/DDBJ whole genome shotgun (WGS) entry which is preliminary data.</text>
</comment>
<evidence type="ECO:0000256" key="4">
    <source>
        <dbReference type="ARBA" id="ARBA00022630"/>
    </source>
</evidence>
<dbReference type="NCBIfam" id="TIGR01988">
    <property type="entry name" value="Ubi-OHases"/>
    <property type="match status" value="1"/>
</dbReference>
<evidence type="ECO:0000256" key="1">
    <source>
        <dbReference type="ARBA" id="ARBA00001974"/>
    </source>
</evidence>
<keyword evidence="10" id="KW-1185">Reference proteome</keyword>
<dbReference type="PRINTS" id="PR00420">
    <property type="entry name" value="RNGMNOXGNASE"/>
</dbReference>
<dbReference type="InterPro" id="IPR002938">
    <property type="entry name" value="FAD-bd"/>
</dbReference>
<dbReference type="STRING" id="1921010.MMIC_P1662"/>
<dbReference type="Pfam" id="PF01494">
    <property type="entry name" value="FAD_binding_3"/>
    <property type="match status" value="1"/>
</dbReference>
<organism evidence="9 10">
    <name type="scientific">Mariprofundus micogutta</name>
    <dbReference type="NCBI Taxonomy" id="1921010"/>
    <lineage>
        <taxon>Bacteria</taxon>
        <taxon>Pseudomonadati</taxon>
        <taxon>Pseudomonadota</taxon>
        <taxon>Candidatius Mariprofundia</taxon>
        <taxon>Mariprofundales</taxon>
        <taxon>Mariprofundaceae</taxon>
        <taxon>Mariprofundus</taxon>
    </lineage>
</organism>
<dbReference type="SUPFAM" id="SSF51905">
    <property type="entry name" value="FAD/NAD(P)-binding domain"/>
    <property type="match status" value="1"/>
</dbReference>